<keyword evidence="3" id="KW-0732">Signal</keyword>
<comment type="caution">
    <text evidence="5">The sequence shown here is derived from an EMBL/GenBank/DDBJ whole genome shotgun (WGS) entry which is preliminary data.</text>
</comment>
<evidence type="ECO:0000256" key="2">
    <source>
        <dbReference type="SAM" id="MobiDB-lite"/>
    </source>
</evidence>
<dbReference type="Pfam" id="PF01551">
    <property type="entry name" value="Peptidase_M23"/>
    <property type="match status" value="1"/>
</dbReference>
<reference evidence="5 6" key="1">
    <citation type="submission" date="2019-11" db="EMBL/GenBank/DDBJ databases">
        <title>Whole-genome sequence of a Rhodoblastus acidophilus DSM 142.</title>
        <authorList>
            <person name="Kyndt J.A."/>
            <person name="Meyer T.E."/>
        </authorList>
    </citation>
    <scope>NUCLEOTIDE SEQUENCE [LARGE SCALE GENOMIC DNA]</scope>
    <source>
        <strain evidence="5 6">DSM 142</strain>
    </source>
</reference>
<name>A0A6N8DQC1_RHOAC</name>
<dbReference type="PROSITE" id="PS51782">
    <property type="entry name" value="LYSM"/>
    <property type="match status" value="1"/>
</dbReference>
<dbReference type="SUPFAM" id="SSF54106">
    <property type="entry name" value="LysM domain"/>
    <property type="match status" value="1"/>
</dbReference>
<dbReference type="PANTHER" id="PTHR21666">
    <property type="entry name" value="PEPTIDASE-RELATED"/>
    <property type="match status" value="1"/>
</dbReference>
<protein>
    <submittedName>
        <fullName evidence="5">Peptidoglycan DD-metalloendopeptidase family protein</fullName>
    </submittedName>
</protein>
<dbReference type="CDD" id="cd12797">
    <property type="entry name" value="M23_peptidase"/>
    <property type="match status" value="1"/>
</dbReference>
<comment type="similarity">
    <text evidence="1">Belongs to the E.coli NlpD/Haemophilus LppB family.</text>
</comment>
<dbReference type="PANTHER" id="PTHR21666:SF263">
    <property type="entry name" value="MUREIN HYDROLASE ACTIVATOR NLPD"/>
    <property type="match status" value="1"/>
</dbReference>
<dbReference type="PROSITE" id="PS51257">
    <property type="entry name" value="PROKAR_LIPOPROTEIN"/>
    <property type="match status" value="1"/>
</dbReference>
<evidence type="ECO:0000313" key="5">
    <source>
        <dbReference type="EMBL" id="MTV31004.1"/>
    </source>
</evidence>
<dbReference type="SUPFAM" id="SSF51261">
    <property type="entry name" value="Duplicated hybrid motif"/>
    <property type="match status" value="1"/>
</dbReference>
<organism evidence="5 6">
    <name type="scientific">Rhodoblastus acidophilus</name>
    <name type="common">Rhodopseudomonas acidophila</name>
    <dbReference type="NCBI Taxonomy" id="1074"/>
    <lineage>
        <taxon>Bacteria</taxon>
        <taxon>Pseudomonadati</taxon>
        <taxon>Pseudomonadota</taxon>
        <taxon>Alphaproteobacteria</taxon>
        <taxon>Hyphomicrobiales</taxon>
        <taxon>Rhodoblastaceae</taxon>
        <taxon>Rhodoblastus</taxon>
    </lineage>
</organism>
<dbReference type="InterPro" id="IPR016047">
    <property type="entry name" value="M23ase_b-sheet_dom"/>
</dbReference>
<feature type="region of interest" description="Disordered" evidence="2">
    <location>
        <begin position="227"/>
        <end position="274"/>
    </location>
</feature>
<dbReference type="Pfam" id="PF01476">
    <property type="entry name" value="LysM"/>
    <property type="match status" value="1"/>
</dbReference>
<evidence type="ECO:0000259" key="4">
    <source>
        <dbReference type="PROSITE" id="PS51782"/>
    </source>
</evidence>
<dbReference type="SMART" id="SM00257">
    <property type="entry name" value="LysM"/>
    <property type="match status" value="1"/>
</dbReference>
<dbReference type="EMBL" id="WNKS01000005">
    <property type="protein sequence ID" value="MTV31004.1"/>
    <property type="molecule type" value="Genomic_DNA"/>
</dbReference>
<dbReference type="Gene3D" id="2.70.70.10">
    <property type="entry name" value="Glucose Permease (Domain IIA)"/>
    <property type="match status" value="1"/>
</dbReference>
<dbReference type="InterPro" id="IPR050570">
    <property type="entry name" value="Cell_wall_metabolism_enzyme"/>
</dbReference>
<dbReference type="Gene3D" id="3.10.350.10">
    <property type="entry name" value="LysM domain"/>
    <property type="match status" value="1"/>
</dbReference>
<dbReference type="GO" id="GO:0004222">
    <property type="term" value="F:metalloendopeptidase activity"/>
    <property type="evidence" value="ECO:0007669"/>
    <property type="project" value="TreeGrafter"/>
</dbReference>
<feature type="region of interest" description="Disordered" evidence="2">
    <location>
        <begin position="28"/>
        <end position="61"/>
    </location>
</feature>
<dbReference type="InterPro" id="IPR036779">
    <property type="entry name" value="LysM_dom_sf"/>
</dbReference>
<dbReference type="CDD" id="cd00118">
    <property type="entry name" value="LysM"/>
    <property type="match status" value="1"/>
</dbReference>
<accession>A0A6N8DQC1</accession>
<dbReference type="OrthoDB" id="9795421at2"/>
<dbReference type="RefSeq" id="WP_155445694.1">
    <property type="nucleotide sequence ID" value="NZ_JAOQNR010000004.1"/>
</dbReference>
<feature type="region of interest" description="Disordered" evidence="2">
    <location>
        <begin position="75"/>
        <end position="106"/>
    </location>
</feature>
<feature type="region of interest" description="Disordered" evidence="2">
    <location>
        <begin position="392"/>
        <end position="440"/>
    </location>
</feature>
<proteinExistence type="inferred from homology"/>
<evidence type="ECO:0000256" key="1">
    <source>
        <dbReference type="ARBA" id="ARBA00038420"/>
    </source>
</evidence>
<gene>
    <name evidence="5" type="ORF">GJ654_08350</name>
</gene>
<evidence type="ECO:0000256" key="3">
    <source>
        <dbReference type="SAM" id="SignalP"/>
    </source>
</evidence>
<feature type="compositionally biased region" description="Low complexity" evidence="2">
    <location>
        <begin position="230"/>
        <end position="248"/>
    </location>
</feature>
<dbReference type="InterPro" id="IPR011055">
    <property type="entry name" value="Dup_hybrid_motif"/>
</dbReference>
<feature type="signal peptide" evidence="3">
    <location>
        <begin position="1"/>
        <end position="26"/>
    </location>
</feature>
<evidence type="ECO:0000313" key="6">
    <source>
        <dbReference type="Proteomes" id="UP000439113"/>
    </source>
</evidence>
<feature type="chain" id="PRO_5027008940" evidence="3">
    <location>
        <begin position="27"/>
        <end position="556"/>
    </location>
</feature>
<dbReference type="Proteomes" id="UP000439113">
    <property type="component" value="Unassembled WGS sequence"/>
</dbReference>
<feature type="domain" description="LysM" evidence="4">
    <location>
        <begin position="174"/>
        <end position="218"/>
    </location>
</feature>
<dbReference type="AlphaFoldDB" id="A0A6N8DQC1"/>
<dbReference type="InterPro" id="IPR018392">
    <property type="entry name" value="LysM"/>
</dbReference>
<sequence>MVQALKRKEFGLLLAGVAALALSGCADSSRVDDPLSNPFKASASRYDRTPTGSTLPPVTKYADSGENKGFFSEAFRTFDDPAPSTDSAADLRRSAAPRPVAPLPLQSRAAPVAPITSQPLPPPQVAAPAPIQAAPAPVLAAPAPIQAAPVRAVAAPAPRAVAGRVGGWSVEGGAPVTVAQGETAAAIANRYGVPTDTLLQLNGYRSPAQVQPGARLTIPVYSAHARAEAPRPVAPQAAPAPQFAKAQPIRPRDDAEQAAPAPKKPEPRMVMKPGPQPLVAAEEEDAKPAAPAKPKVDPVAERKAKIAEARAAAIKEAAATIEKKKAQEVQAAAEAKKITAAEAKKMTAAEAKKTAAAEAKNAAVAEAKTAADAKKAEQLAKAQAKAQQQAQAAPAVEKVEKTKVAEAAPESVKPKSPASEDVPTARTTPEGDSANPEFRWPARGRVIGGYGGGGNDGINIAVPEGTAVKAAEAGEVTYAGSELKGYGNLVLIHHPNGFDSVYANNSALNVKRGDKVKRGQVIAVSGQSGNVASPQLHFELRKGHKPVDPTNFLAGL</sequence>